<evidence type="ECO:0008006" key="4">
    <source>
        <dbReference type="Google" id="ProtNLM"/>
    </source>
</evidence>
<feature type="compositionally biased region" description="Polar residues" evidence="1">
    <location>
        <begin position="125"/>
        <end position="137"/>
    </location>
</feature>
<keyword evidence="3" id="KW-1185">Reference proteome</keyword>
<sequence>MRGYLLIVGALVLCILMTALLTVALAGSDENGTVDLPGEKPVVNKVPVTPAVSPAPDEGEEKTVEEREPDSLATGDAPTPPEGAADSTETVPATSTSSPDTSTLSDFTGETVASGNDTADAEGPSLNTTEISEPTGTETDDTLADPGDETDDDLADDEDAEEETNPEPTLERFAPPRPGATMAKAHYSHDRPLVQSGHNLVNPSSSYTPTGENETGIAPVAAVPSDGLFVRGIGVILDRTPEDVALTRSGVEIANLDWLLDSAMRLGGRHPRAVFEGETFTVTVTVEARNVTITEDDPAYVVLVPPPDETGVYEITRTREVRSLGDGERGVWEFSVATRTGRLTLENLTLAEERLVTNLTSNPDLFAFHAYALAGGQEVPSAGVSDPVIAIRPDGDAVTAEASLLPGLYAVLGVENSTLRPSETMMGAWARGVDHETIAAAAVGHLEALRGLGKEDVAAFYAAEGGAGADERSASSPSILDLIVGFFQGLLGGAPSS</sequence>
<dbReference type="GeneID" id="66129931"/>
<dbReference type="Proteomes" id="UP000824969">
    <property type="component" value="Chromosome"/>
</dbReference>
<gene>
    <name evidence="2" type="ORF">MchiMG62_04300</name>
</gene>
<evidence type="ECO:0000313" key="2">
    <source>
        <dbReference type="EMBL" id="BBL67249.1"/>
    </source>
</evidence>
<feature type="compositionally biased region" description="Low complexity" evidence="1">
    <location>
        <begin position="94"/>
        <end position="108"/>
    </location>
</feature>
<accession>A0ABM7H3B8</accession>
<dbReference type="RefSeq" id="WP_221057689.1">
    <property type="nucleotide sequence ID" value="NZ_AP019781.1"/>
</dbReference>
<dbReference type="EMBL" id="AP019781">
    <property type="protein sequence ID" value="BBL67249.1"/>
    <property type="molecule type" value="Genomic_DNA"/>
</dbReference>
<evidence type="ECO:0000313" key="3">
    <source>
        <dbReference type="Proteomes" id="UP000824969"/>
    </source>
</evidence>
<organism evidence="2 3">
    <name type="scientific">Methanoculleus chikugoensis</name>
    <dbReference type="NCBI Taxonomy" id="118126"/>
    <lineage>
        <taxon>Archaea</taxon>
        <taxon>Methanobacteriati</taxon>
        <taxon>Methanobacteriota</taxon>
        <taxon>Stenosarchaea group</taxon>
        <taxon>Methanomicrobia</taxon>
        <taxon>Methanomicrobiales</taxon>
        <taxon>Methanomicrobiaceae</taxon>
        <taxon>Methanoculleus</taxon>
    </lineage>
</organism>
<proteinExistence type="predicted"/>
<evidence type="ECO:0000256" key="1">
    <source>
        <dbReference type="SAM" id="MobiDB-lite"/>
    </source>
</evidence>
<protein>
    <recommendedName>
        <fullName evidence="4">DUF11 domain-containing protein</fullName>
    </recommendedName>
</protein>
<name>A0ABM7H3B8_9EURY</name>
<feature type="compositionally biased region" description="Acidic residues" evidence="1">
    <location>
        <begin position="138"/>
        <end position="165"/>
    </location>
</feature>
<feature type="region of interest" description="Disordered" evidence="1">
    <location>
        <begin position="32"/>
        <end position="213"/>
    </location>
</feature>
<feature type="compositionally biased region" description="Basic and acidic residues" evidence="1">
    <location>
        <begin position="61"/>
        <end position="70"/>
    </location>
</feature>
<reference evidence="2 3" key="1">
    <citation type="submission" date="2019-06" db="EMBL/GenBank/DDBJ databases">
        <title>Complete genome sequence of Methanoculleus chikugoensis strain MG62.</title>
        <authorList>
            <person name="Asakawa S."/>
            <person name="Dianou D."/>
        </authorList>
    </citation>
    <scope>NUCLEOTIDE SEQUENCE [LARGE SCALE GENOMIC DNA]</scope>
    <source>
        <strain evidence="2 3">MG62</strain>
    </source>
</reference>
<feature type="compositionally biased region" description="Polar residues" evidence="1">
    <location>
        <begin position="196"/>
        <end position="213"/>
    </location>
</feature>